<dbReference type="SUPFAM" id="SSF53795">
    <property type="entry name" value="PEP carboxykinase-like"/>
    <property type="match status" value="1"/>
</dbReference>
<accession>A0A916JIE6</accession>
<dbReference type="EMBL" id="CAJRAF010000002">
    <property type="protein sequence ID" value="CAG5006778.1"/>
    <property type="molecule type" value="Genomic_DNA"/>
</dbReference>
<dbReference type="PROSITE" id="PS00675">
    <property type="entry name" value="SIGMA54_INTERACT_1"/>
    <property type="match status" value="1"/>
</dbReference>
<dbReference type="Gene3D" id="3.40.50.300">
    <property type="entry name" value="P-loop containing nucleotide triphosphate hydrolases"/>
    <property type="match status" value="1"/>
</dbReference>
<organism evidence="1 2">
    <name type="scientific">Dyadobacter helix</name>
    <dbReference type="NCBI Taxonomy" id="2822344"/>
    <lineage>
        <taxon>Bacteria</taxon>
        <taxon>Pseudomonadati</taxon>
        <taxon>Bacteroidota</taxon>
        <taxon>Cytophagia</taxon>
        <taxon>Cytophagales</taxon>
        <taxon>Spirosomataceae</taxon>
        <taxon>Dyadobacter</taxon>
    </lineage>
</organism>
<evidence type="ECO:0000313" key="2">
    <source>
        <dbReference type="Proteomes" id="UP000680038"/>
    </source>
</evidence>
<proteinExistence type="predicted"/>
<reference evidence="1" key="1">
    <citation type="submission" date="2021-04" db="EMBL/GenBank/DDBJ databases">
        <authorList>
            <person name="Rodrigo-Torres L."/>
            <person name="Arahal R. D."/>
            <person name="Lucena T."/>
        </authorList>
    </citation>
    <scope>NUCLEOTIDE SEQUENCE</scope>
    <source>
        <strain evidence="1">CECT 9275</strain>
    </source>
</reference>
<dbReference type="InterPro" id="IPR025662">
    <property type="entry name" value="Sigma_54_int_dom_ATP-bd_1"/>
</dbReference>
<evidence type="ECO:0000313" key="1">
    <source>
        <dbReference type="EMBL" id="CAG5006778.1"/>
    </source>
</evidence>
<sequence>MLAFFKPMFYYFGFGINIKSEIEFPELVETERSDSSLMIRIGTIPEISGGISFSSSDFTYVIQNNEFLFTVNNVAKYYAKNGNEIIVEILNPEVDGRSIRLYILATVMAAILLQKNKLPFHASAIIRDNNLLLISGESGAGKSTLLASLINNGHTVFCDDILVLSRSLSNSKIIATASYPMIKLWEDSIEKLNNAQFSNRSFRIRHDLNKYGFFFHNTFDKRSYPIEKIIILKKGNQTQFVLNKIKDTEAFIAVSKQIYRPFLIQSIENKTLSFKLISDLISNVDVLEITRPVDSKPKDLLEFIESNLRLRSSIVK</sequence>
<dbReference type="RefSeq" id="WP_215240326.1">
    <property type="nucleotide sequence ID" value="NZ_CAJRAF010000002.1"/>
</dbReference>
<keyword evidence="2" id="KW-1185">Reference proteome</keyword>
<dbReference type="SUPFAM" id="SSF52540">
    <property type="entry name" value="P-loop containing nucleoside triphosphate hydrolases"/>
    <property type="match status" value="1"/>
</dbReference>
<dbReference type="AlphaFoldDB" id="A0A916JIE6"/>
<name>A0A916JIE6_9BACT</name>
<comment type="caution">
    <text evidence="1">The sequence shown here is derived from an EMBL/GenBank/DDBJ whole genome shotgun (WGS) entry which is preliminary data.</text>
</comment>
<dbReference type="Proteomes" id="UP000680038">
    <property type="component" value="Unassembled WGS sequence"/>
</dbReference>
<dbReference type="InterPro" id="IPR027417">
    <property type="entry name" value="P-loop_NTPase"/>
</dbReference>
<protein>
    <submittedName>
        <fullName evidence="1">Uncharacterized protein</fullName>
    </submittedName>
</protein>
<gene>
    <name evidence="1" type="ORF">DYBT9275_03894</name>
</gene>